<protein>
    <recommendedName>
        <fullName evidence="3">EGF-like domain-containing protein</fullName>
    </recommendedName>
</protein>
<sequence length="231" mass="25058">MMRKFARGDCPNTCSGHGTCTTKGNGYFARATKASRAATAPGVLVRLDWRGMMSRLLRIVLTNWQRARIVELATTPQECVSATLVSPALRAIESSVLMIVVVSCPNDCGKHGECRSMKLHAVRKDKGLPPAVVYNSIWDSEMVHGCVCEEGYGGGDCSDRTKSVAVISLIFEKHLEHLVYIFFSGIGLCPSGDDPLTGAATDSLFGFQKNEKQTVLCAATVRVCKIVFSHL</sequence>
<gene>
    <name evidence="1" type="ORF">GN244_ATG13455</name>
</gene>
<dbReference type="Proteomes" id="UP000602510">
    <property type="component" value="Unassembled WGS sequence"/>
</dbReference>
<comment type="caution">
    <text evidence="1">The sequence shown here is derived from an EMBL/GenBank/DDBJ whole genome shotgun (WGS) entry which is preliminary data.</text>
</comment>
<evidence type="ECO:0008006" key="3">
    <source>
        <dbReference type="Google" id="ProtNLM"/>
    </source>
</evidence>
<proteinExistence type="predicted"/>
<accession>A0A833WH78</accession>
<dbReference type="Gene3D" id="2.60.120.260">
    <property type="entry name" value="Galactose-binding domain-like"/>
    <property type="match status" value="1"/>
</dbReference>
<keyword evidence="2" id="KW-1185">Reference proteome</keyword>
<organism evidence="1 2">
    <name type="scientific">Phytophthora infestans</name>
    <name type="common">Potato late blight agent</name>
    <name type="synonym">Botrytis infestans</name>
    <dbReference type="NCBI Taxonomy" id="4787"/>
    <lineage>
        <taxon>Eukaryota</taxon>
        <taxon>Sar</taxon>
        <taxon>Stramenopiles</taxon>
        <taxon>Oomycota</taxon>
        <taxon>Peronosporomycetes</taxon>
        <taxon>Peronosporales</taxon>
        <taxon>Peronosporaceae</taxon>
        <taxon>Phytophthora</taxon>
    </lineage>
</organism>
<evidence type="ECO:0000313" key="1">
    <source>
        <dbReference type="EMBL" id="KAF4034565.1"/>
    </source>
</evidence>
<reference evidence="1" key="1">
    <citation type="submission" date="2020-04" db="EMBL/GenBank/DDBJ databases">
        <title>Hybrid Assembly of Korean Phytophthora infestans isolates.</title>
        <authorList>
            <person name="Prokchorchik M."/>
            <person name="Lee Y."/>
            <person name="Seo J."/>
            <person name="Cho J.-H."/>
            <person name="Park Y.-E."/>
            <person name="Jang D.-C."/>
            <person name="Im J.-S."/>
            <person name="Choi J.-G."/>
            <person name="Park H.-J."/>
            <person name="Lee G.-B."/>
            <person name="Lee Y.-G."/>
            <person name="Hong S.-Y."/>
            <person name="Cho K."/>
            <person name="Sohn K.H."/>
        </authorList>
    </citation>
    <scope>NUCLEOTIDE SEQUENCE</scope>
    <source>
        <strain evidence="1">KR_1_A1</strain>
    </source>
</reference>
<evidence type="ECO:0000313" key="2">
    <source>
        <dbReference type="Proteomes" id="UP000602510"/>
    </source>
</evidence>
<dbReference type="AlphaFoldDB" id="A0A833WH78"/>
<dbReference type="EMBL" id="WSZM01000359">
    <property type="protein sequence ID" value="KAF4034565.1"/>
    <property type="molecule type" value="Genomic_DNA"/>
</dbReference>
<name>A0A833WH78_PHYIN</name>